<reference evidence="3 4" key="1">
    <citation type="submission" date="2019-03" db="EMBL/GenBank/DDBJ databases">
        <title>First draft genome of Liparis tanakae, snailfish: a comprehensive survey of snailfish specific genes.</title>
        <authorList>
            <person name="Kim W."/>
            <person name="Song I."/>
            <person name="Jeong J.-H."/>
            <person name="Kim D."/>
            <person name="Kim S."/>
            <person name="Ryu S."/>
            <person name="Song J.Y."/>
            <person name="Lee S.K."/>
        </authorList>
    </citation>
    <scope>NUCLEOTIDE SEQUENCE [LARGE SCALE GENOMIC DNA]</scope>
    <source>
        <tissue evidence="3">Muscle</tissue>
    </source>
</reference>
<evidence type="ECO:0000313" key="3">
    <source>
        <dbReference type="EMBL" id="TNN75845.1"/>
    </source>
</evidence>
<accession>A0A4Z2IE73</accession>
<dbReference type="EMBL" id="SRLO01000099">
    <property type="protein sequence ID" value="TNN75845.1"/>
    <property type="molecule type" value="Genomic_DNA"/>
</dbReference>
<evidence type="ECO:0008006" key="5">
    <source>
        <dbReference type="Google" id="ProtNLM"/>
    </source>
</evidence>
<protein>
    <recommendedName>
        <fullName evidence="5">Secreted protein</fullName>
    </recommendedName>
</protein>
<organism evidence="3 4">
    <name type="scientific">Liparis tanakae</name>
    <name type="common">Tanaka's snailfish</name>
    <dbReference type="NCBI Taxonomy" id="230148"/>
    <lineage>
        <taxon>Eukaryota</taxon>
        <taxon>Metazoa</taxon>
        <taxon>Chordata</taxon>
        <taxon>Craniata</taxon>
        <taxon>Vertebrata</taxon>
        <taxon>Euteleostomi</taxon>
        <taxon>Actinopterygii</taxon>
        <taxon>Neopterygii</taxon>
        <taxon>Teleostei</taxon>
        <taxon>Neoteleostei</taxon>
        <taxon>Acanthomorphata</taxon>
        <taxon>Eupercaria</taxon>
        <taxon>Perciformes</taxon>
        <taxon>Cottioidei</taxon>
        <taxon>Cottales</taxon>
        <taxon>Liparidae</taxon>
        <taxon>Liparis</taxon>
    </lineage>
</organism>
<evidence type="ECO:0000313" key="4">
    <source>
        <dbReference type="Proteomes" id="UP000314294"/>
    </source>
</evidence>
<dbReference type="Proteomes" id="UP000314294">
    <property type="component" value="Unassembled WGS sequence"/>
</dbReference>
<evidence type="ECO:0000256" key="2">
    <source>
        <dbReference type="SAM" id="SignalP"/>
    </source>
</evidence>
<name>A0A4Z2IE73_9TELE</name>
<comment type="caution">
    <text evidence="3">The sequence shown here is derived from an EMBL/GenBank/DDBJ whole genome shotgun (WGS) entry which is preliminary data.</text>
</comment>
<feature type="region of interest" description="Disordered" evidence="1">
    <location>
        <begin position="57"/>
        <end position="83"/>
    </location>
</feature>
<sequence>MEEATGFKHARLASALMAGCVLLANGETVSPPSAVHRLLLSTVKNPEYVCTEQHADNHEFHRTALKNKQPRGVKTPRGGHPSL</sequence>
<keyword evidence="2" id="KW-0732">Signal</keyword>
<dbReference type="AlphaFoldDB" id="A0A4Z2IE73"/>
<evidence type="ECO:0000256" key="1">
    <source>
        <dbReference type="SAM" id="MobiDB-lite"/>
    </source>
</evidence>
<keyword evidence="4" id="KW-1185">Reference proteome</keyword>
<feature type="chain" id="PRO_5021327364" description="Secreted protein" evidence="2">
    <location>
        <begin position="27"/>
        <end position="83"/>
    </location>
</feature>
<proteinExistence type="predicted"/>
<feature type="signal peptide" evidence="2">
    <location>
        <begin position="1"/>
        <end position="26"/>
    </location>
</feature>
<gene>
    <name evidence="3" type="ORF">EYF80_013992</name>
</gene>